<reference evidence="7" key="1">
    <citation type="submission" date="2021-04" db="EMBL/GenBank/DDBJ databases">
        <authorList>
            <person name="Chebbi M.A.C M."/>
        </authorList>
    </citation>
    <scope>NUCLEOTIDE SEQUENCE</scope>
</reference>
<feature type="transmembrane region" description="Helical" evidence="6">
    <location>
        <begin position="63"/>
        <end position="84"/>
    </location>
</feature>
<evidence type="ECO:0000256" key="1">
    <source>
        <dbReference type="ARBA" id="ARBA00004651"/>
    </source>
</evidence>
<proteinExistence type="inferred from homology"/>
<keyword evidence="4 6" id="KW-1133">Transmembrane helix</keyword>
<keyword evidence="3 6" id="KW-0812">Transmembrane</keyword>
<keyword evidence="2 6" id="KW-1003">Cell membrane</keyword>
<dbReference type="EMBL" id="CAJNRD030001118">
    <property type="protein sequence ID" value="CAG5083856.1"/>
    <property type="molecule type" value="Genomic_DNA"/>
</dbReference>
<keyword evidence="8" id="KW-1185">Reference proteome</keyword>
<feature type="transmembrane region" description="Helical" evidence="6">
    <location>
        <begin position="104"/>
        <end position="123"/>
    </location>
</feature>
<feature type="transmembrane region" description="Helical" evidence="6">
    <location>
        <begin position="157"/>
        <end position="177"/>
    </location>
</feature>
<sequence>MEQTFSSRNYNSNFSWQNRALIIIQYIFFKTIGLSPWALNLAQIVKKRRGRNFSNQPITITKSVYGSLYNIILILFIIIYNILFFLHEFANSQNELQLTVTVKISLRISGAMTTIVVWISYILRQKLIVQTVKKFANVDRILAKCCYKTNQPINDNYIKLAVLSHFILSFVGFIVMLKVYPIAVVPFRYVPAIINSWVMTQYSLILNMIINRLKIINTRILKLGNVETSIKPRVVLADRSPLTDPKLVAFDLRHISNAHSQLSELPSEVSNFFGFPILLVIFYSGVSGTVYSYFVIFSFFEKFKQENIINYFSVGLWYSYMILSFILMTTNVTRIKVQSKQTADAIHLVLDRCLMDQKIEDQVNMIFFILASCTQKVNYNYK</sequence>
<feature type="transmembrane region" description="Helical" evidence="6">
    <location>
        <begin position="20"/>
        <end position="42"/>
    </location>
</feature>
<gene>
    <name evidence="7" type="ORF">HICCMSTLAB_LOCUS3950</name>
</gene>
<feature type="transmembrane region" description="Helical" evidence="6">
    <location>
        <begin position="308"/>
        <end position="328"/>
    </location>
</feature>
<dbReference type="Pfam" id="PF08395">
    <property type="entry name" value="7tm_7"/>
    <property type="match status" value="1"/>
</dbReference>
<dbReference type="GO" id="GO:0050909">
    <property type="term" value="P:sensory perception of taste"/>
    <property type="evidence" value="ECO:0007669"/>
    <property type="project" value="InterPro"/>
</dbReference>
<evidence type="ECO:0000256" key="3">
    <source>
        <dbReference type="ARBA" id="ARBA00022692"/>
    </source>
</evidence>
<dbReference type="AlphaFoldDB" id="A0A8J2HA42"/>
<protein>
    <recommendedName>
        <fullName evidence="6">Gustatory receptor</fullName>
    </recommendedName>
</protein>
<feature type="transmembrane region" description="Helical" evidence="6">
    <location>
        <begin position="272"/>
        <end position="296"/>
    </location>
</feature>
<evidence type="ECO:0000313" key="7">
    <source>
        <dbReference type="EMBL" id="CAG5083856.1"/>
    </source>
</evidence>
<name>A0A8J2HA42_COTCN</name>
<comment type="function">
    <text evidence="6">Gustatory receptor which mediates acceptance or avoidance behavior, depending on its substrates.</text>
</comment>
<accession>A0A8J2HA42</accession>
<evidence type="ECO:0000256" key="4">
    <source>
        <dbReference type="ARBA" id="ARBA00022989"/>
    </source>
</evidence>
<evidence type="ECO:0000256" key="5">
    <source>
        <dbReference type="ARBA" id="ARBA00023136"/>
    </source>
</evidence>
<evidence type="ECO:0000313" key="8">
    <source>
        <dbReference type="Proteomes" id="UP000786811"/>
    </source>
</evidence>
<evidence type="ECO:0000256" key="2">
    <source>
        <dbReference type="ARBA" id="ARBA00022475"/>
    </source>
</evidence>
<comment type="subcellular location">
    <subcellularLocation>
        <location evidence="1 6">Cell membrane</location>
        <topology evidence="1 6">Multi-pass membrane protein</topology>
    </subcellularLocation>
</comment>
<evidence type="ECO:0000256" key="6">
    <source>
        <dbReference type="RuleBase" id="RU363108"/>
    </source>
</evidence>
<dbReference type="GO" id="GO:0007165">
    <property type="term" value="P:signal transduction"/>
    <property type="evidence" value="ECO:0007669"/>
    <property type="project" value="UniProtKB-KW"/>
</dbReference>
<keyword evidence="6" id="KW-0807">Transducer</keyword>
<organism evidence="7 8">
    <name type="scientific">Cotesia congregata</name>
    <name type="common">Parasitoid wasp</name>
    <name type="synonym">Apanteles congregatus</name>
    <dbReference type="NCBI Taxonomy" id="51543"/>
    <lineage>
        <taxon>Eukaryota</taxon>
        <taxon>Metazoa</taxon>
        <taxon>Ecdysozoa</taxon>
        <taxon>Arthropoda</taxon>
        <taxon>Hexapoda</taxon>
        <taxon>Insecta</taxon>
        <taxon>Pterygota</taxon>
        <taxon>Neoptera</taxon>
        <taxon>Endopterygota</taxon>
        <taxon>Hymenoptera</taxon>
        <taxon>Apocrita</taxon>
        <taxon>Ichneumonoidea</taxon>
        <taxon>Braconidae</taxon>
        <taxon>Microgastrinae</taxon>
        <taxon>Cotesia</taxon>
    </lineage>
</organism>
<dbReference type="OrthoDB" id="7679932at2759"/>
<dbReference type="GO" id="GO:0005886">
    <property type="term" value="C:plasma membrane"/>
    <property type="evidence" value="ECO:0007669"/>
    <property type="project" value="UniProtKB-SubCell"/>
</dbReference>
<dbReference type="Proteomes" id="UP000786811">
    <property type="component" value="Unassembled WGS sequence"/>
</dbReference>
<comment type="similarity">
    <text evidence="6">Belongs to the insect chemoreceptor superfamily. Gustatory receptor (GR) family.</text>
</comment>
<keyword evidence="6 7" id="KW-0675">Receptor</keyword>
<comment type="caution">
    <text evidence="7">The sequence shown here is derived from an EMBL/GenBank/DDBJ whole genome shotgun (WGS) entry which is preliminary data.</text>
</comment>
<keyword evidence="5 6" id="KW-0472">Membrane</keyword>
<feature type="transmembrane region" description="Helical" evidence="6">
    <location>
        <begin position="189"/>
        <end position="210"/>
    </location>
</feature>
<dbReference type="InterPro" id="IPR013604">
    <property type="entry name" value="7TM_chemorcpt"/>
</dbReference>